<dbReference type="InterPro" id="IPR013893">
    <property type="entry name" value="RNase_P_Rpp40"/>
</dbReference>
<evidence type="ECO:0000313" key="1">
    <source>
        <dbReference type="EMBL" id="CAG9977723.1"/>
    </source>
</evidence>
<dbReference type="GO" id="GO:0004526">
    <property type="term" value="F:ribonuclease P activity"/>
    <property type="evidence" value="ECO:0007669"/>
    <property type="project" value="TreeGrafter"/>
</dbReference>
<gene>
    <name evidence="1" type="ORF">CBYS24578_00008838</name>
</gene>
<dbReference type="GO" id="GO:0000447">
    <property type="term" value="P:endonucleolytic cleavage in ITS1 to separate SSU-rRNA from 5.8S rRNA and LSU-rRNA from tricistronic rRNA transcript (SSU-rRNA, 5.8S rRNA, LSU-rRNA)"/>
    <property type="evidence" value="ECO:0007669"/>
    <property type="project" value="TreeGrafter"/>
</dbReference>
<dbReference type="GO" id="GO:0030681">
    <property type="term" value="C:multimeric ribonuclease P complex"/>
    <property type="evidence" value="ECO:0007669"/>
    <property type="project" value="TreeGrafter"/>
</dbReference>
<dbReference type="Pfam" id="PF08584">
    <property type="entry name" value="Ribonuc_P_40"/>
    <property type="match status" value="1"/>
</dbReference>
<reference evidence="1" key="1">
    <citation type="submission" date="2021-10" db="EMBL/GenBank/DDBJ databases">
        <authorList>
            <person name="Piombo E."/>
        </authorList>
    </citation>
    <scope>NUCLEOTIDE SEQUENCE</scope>
</reference>
<dbReference type="GO" id="GO:0001682">
    <property type="term" value="P:tRNA 5'-leader removal"/>
    <property type="evidence" value="ECO:0007669"/>
    <property type="project" value="InterPro"/>
</dbReference>
<dbReference type="Proteomes" id="UP000754883">
    <property type="component" value="Unassembled WGS sequence"/>
</dbReference>
<comment type="caution">
    <text evidence="1">The sequence shown here is derived from an EMBL/GenBank/DDBJ whole genome shotgun (WGS) entry which is preliminary data.</text>
</comment>
<dbReference type="GO" id="GO:0000171">
    <property type="term" value="F:ribonuclease MRP activity"/>
    <property type="evidence" value="ECO:0007669"/>
    <property type="project" value="TreeGrafter"/>
</dbReference>
<proteinExistence type="predicted"/>
<dbReference type="PANTHER" id="PTHR15396:SF1">
    <property type="entry name" value="RIBONUCLEASE P PROTEIN SUBUNIT P40"/>
    <property type="match status" value="1"/>
</dbReference>
<evidence type="ECO:0000313" key="2">
    <source>
        <dbReference type="Proteomes" id="UP000754883"/>
    </source>
</evidence>
<sequence>MFARAQPSIYQSSKCFVTYGSMGHIDPKQLPHKSKPWSSLGSLDFVHKVDLLIPQEHYERLSQKLGPGITSTAYYKVSMTLEQILQGDFFTECIKRGTFINYCNVLMLSEGKVTVDNMFTLINGTLTMYLEKEVYERAGLTGKPYGIKGDRGLKPRWIVTYDLRSPSMLHGKKGFDRLVYACKKVLNQPMKWLFSDVGQSIDSGLLEKLSATRIDVKPEVVQHIKTTQVTLNMPASVLAEGDRTDLELVASDLYEWLSLVRLESPRIAANDDVDPYISKYKAPDGTDDEMEVCKITWQGFMSTNWIRQLLAETVTHHSSQSWLSFSATELSTDVAGAHNELMLLRPPKAPEEYLMWEVKRTK</sequence>
<dbReference type="AlphaFoldDB" id="A0A9N9U156"/>
<keyword evidence="2" id="KW-1185">Reference proteome</keyword>
<dbReference type="OrthoDB" id="63112at2759"/>
<protein>
    <submittedName>
        <fullName evidence="1">Uncharacterized protein</fullName>
    </submittedName>
</protein>
<dbReference type="EMBL" id="CABFNO020001298">
    <property type="protein sequence ID" value="CAG9977723.1"/>
    <property type="molecule type" value="Genomic_DNA"/>
</dbReference>
<dbReference type="GO" id="GO:0000172">
    <property type="term" value="C:ribonuclease MRP complex"/>
    <property type="evidence" value="ECO:0007669"/>
    <property type="project" value="TreeGrafter"/>
</dbReference>
<dbReference type="PANTHER" id="PTHR15396">
    <property type="entry name" value="RIBONUCLEASE P PROTEIN SUBUNIT P40"/>
    <property type="match status" value="1"/>
</dbReference>
<organism evidence="1 2">
    <name type="scientific">Clonostachys byssicola</name>
    <dbReference type="NCBI Taxonomy" id="160290"/>
    <lineage>
        <taxon>Eukaryota</taxon>
        <taxon>Fungi</taxon>
        <taxon>Dikarya</taxon>
        <taxon>Ascomycota</taxon>
        <taxon>Pezizomycotina</taxon>
        <taxon>Sordariomycetes</taxon>
        <taxon>Hypocreomycetidae</taxon>
        <taxon>Hypocreales</taxon>
        <taxon>Bionectriaceae</taxon>
        <taxon>Clonostachys</taxon>
    </lineage>
</organism>
<accession>A0A9N9U156</accession>
<name>A0A9N9U156_9HYPO</name>